<accession>A0A1C6G4C8</accession>
<name>A0A1C6G4C8_9FIRM</name>
<protein>
    <submittedName>
        <fullName evidence="3">Uncharacterized protein</fullName>
    </submittedName>
</protein>
<keyword evidence="2" id="KW-0812">Transmembrane</keyword>
<dbReference type="Pfam" id="PF19700">
    <property type="entry name" value="DUF6198"/>
    <property type="match status" value="1"/>
</dbReference>
<evidence type="ECO:0000313" key="3">
    <source>
        <dbReference type="EMBL" id="SCJ40113.1"/>
    </source>
</evidence>
<feature type="transmembrane region" description="Helical" evidence="2">
    <location>
        <begin position="168"/>
        <end position="187"/>
    </location>
</feature>
<dbReference type="PANTHER" id="PTHR40078">
    <property type="entry name" value="INTEGRAL MEMBRANE PROTEIN-RELATED"/>
    <property type="match status" value="1"/>
</dbReference>
<dbReference type="AlphaFoldDB" id="A0A1C6G4C8"/>
<feature type="transmembrane region" description="Helical" evidence="2">
    <location>
        <begin position="91"/>
        <end position="113"/>
    </location>
</feature>
<feature type="coiled-coil region" evidence="1">
    <location>
        <begin position="231"/>
        <end position="258"/>
    </location>
</feature>
<sequence>MWRKIIDDKFGGLSGKDMALKTLLSITANLLIAIGVALFVRSQLGSDPISVWLDGLDRTLHCGLGNASMINSSITLTVSIIFAFKFINVGTIVSTVGFSLLLGWVDPIIGLIIGGNDTLLVKGIMIAVGMVVMCMGCGLSVALRFGFSSTDSIIFRILDFHPTWQYRYMKITVDGCFIVAGFLLGGIVGVGTVIGFLFTGPMVSFFVPIWDKLVLRPLHLDHPFNQMMSGKKKKEVEKKTQEAEIEAFEEVLEETRQTEQADR</sequence>
<dbReference type="EMBL" id="FMHG01000001">
    <property type="protein sequence ID" value="SCJ40113.1"/>
    <property type="molecule type" value="Genomic_DNA"/>
</dbReference>
<reference evidence="3" key="1">
    <citation type="submission" date="2015-09" db="EMBL/GenBank/DDBJ databases">
        <authorList>
            <consortium name="Pathogen Informatics"/>
        </authorList>
    </citation>
    <scope>NUCLEOTIDE SEQUENCE</scope>
    <source>
        <strain evidence="3">2789STDY5834896</strain>
    </source>
</reference>
<feature type="transmembrane region" description="Helical" evidence="2">
    <location>
        <begin position="20"/>
        <end position="44"/>
    </location>
</feature>
<keyword evidence="2" id="KW-1133">Transmembrane helix</keyword>
<organism evidence="3">
    <name type="scientific">uncultured Anaerotruncus sp</name>
    <dbReference type="NCBI Taxonomy" id="905011"/>
    <lineage>
        <taxon>Bacteria</taxon>
        <taxon>Bacillati</taxon>
        <taxon>Bacillota</taxon>
        <taxon>Clostridia</taxon>
        <taxon>Eubacteriales</taxon>
        <taxon>Oscillospiraceae</taxon>
        <taxon>Anaerotruncus</taxon>
        <taxon>environmental samples</taxon>
    </lineage>
</organism>
<evidence type="ECO:0000256" key="1">
    <source>
        <dbReference type="SAM" id="Coils"/>
    </source>
</evidence>
<feature type="transmembrane region" description="Helical" evidence="2">
    <location>
        <begin position="119"/>
        <end position="147"/>
    </location>
</feature>
<keyword evidence="2" id="KW-0472">Membrane</keyword>
<proteinExistence type="predicted"/>
<dbReference type="PANTHER" id="PTHR40078:SF1">
    <property type="entry name" value="INTEGRAL MEMBRANE PROTEIN"/>
    <property type="match status" value="1"/>
</dbReference>
<evidence type="ECO:0000256" key="2">
    <source>
        <dbReference type="SAM" id="Phobius"/>
    </source>
</evidence>
<gene>
    <name evidence="3" type="ORF">SAMEA3545359_00224</name>
</gene>
<keyword evidence="1" id="KW-0175">Coiled coil</keyword>
<feature type="transmembrane region" description="Helical" evidence="2">
    <location>
        <begin position="64"/>
        <end position="84"/>
    </location>
</feature>
<dbReference type="InterPro" id="IPR038750">
    <property type="entry name" value="YczE/YyaS-like"/>
</dbReference>